<protein>
    <submittedName>
        <fullName evidence="1">Uncharacterized protein</fullName>
    </submittedName>
</protein>
<evidence type="ECO:0000313" key="2">
    <source>
        <dbReference type="Proteomes" id="UP001221898"/>
    </source>
</evidence>
<dbReference type="AlphaFoldDB" id="A0AAD7R6R8"/>
<reference evidence="1" key="1">
    <citation type="journal article" date="2023" name="Science">
        <title>Genome structures resolve the early diversification of teleost fishes.</title>
        <authorList>
            <person name="Parey E."/>
            <person name="Louis A."/>
            <person name="Montfort J."/>
            <person name="Bouchez O."/>
            <person name="Roques C."/>
            <person name="Iampietro C."/>
            <person name="Lluch J."/>
            <person name="Castinel A."/>
            <person name="Donnadieu C."/>
            <person name="Desvignes T."/>
            <person name="Floi Bucao C."/>
            <person name="Jouanno E."/>
            <person name="Wen M."/>
            <person name="Mejri S."/>
            <person name="Dirks R."/>
            <person name="Jansen H."/>
            <person name="Henkel C."/>
            <person name="Chen W.J."/>
            <person name="Zahm M."/>
            <person name="Cabau C."/>
            <person name="Klopp C."/>
            <person name="Thompson A.W."/>
            <person name="Robinson-Rechavi M."/>
            <person name="Braasch I."/>
            <person name="Lecointre G."/>
            <person name="Bobe J."/>
            <person name="Postlethwait J.H."/>
            <person name="Berthelot C."/>
            <person name="Roest Crollius H."/>
            <person name="Guiguen Y."/>
        </authorList>
    </citation>
    <scope>NUCLEOTIDE SEQUENCE</scope>
    <source>
        <strain evidence="1">NC1722</strain>
    </source>
</reference>
<gene>
    <name evidence="1" type="ORF">AAFF_G00331340</name>
</gene>
<accession>A0AAD7R6R8</accession>
<sequence length="125" mass="14361">MDCQVSQEIRDTEEREGSPGLMVLSEIQERRVRMDLQDQEDNQESLGLVGLWDQEDLLGPQASLAFAVWTEFKGQRETWDPLGRRAPQVSKETLDTRACLVLRVPLACLEKRVLREREACMVYPA</sequence>
<keyword evidence="2" id="KW-1185">Reference proteome</keyword>
<proteinExistence type="predicted"/>
<name>A0AAD7R6R8_9TELE</name>
<comment type="caution">
    <text evidence="1">The sequence shown here is derived from an EMBL/GenBank/DDBJ whole genome shotgun (WGS) entry which is preliminary data.</text>
</comment>
<organism evidence="1 2">
    <name type="scientific">Aldrovandia affinis</name>
    <dbReference type="NCBI Taxonomy" id="143900"/>
    <lineage>
        <taxon>Eukaryota</taxon>
        <taxon>Metazoa</taxon>
        <taxon>Chordata</taxon>
        <taxon>Craniata</taxon>
        <taxon>Vertebrata</taxon>
        <taxon>Euteleostomi</taxon>
        <taxon>Actinopterygii</taxon>
        <taxon>Neopterygii</taxon>
        <taxon>Teleostei</taxon>
        <taxon>Notacanthiformes</taxon>
        <taxon>Halosauridae</taxon>
        <taxon>Aldrovandia</taxon>
    </lineage>
</organism>
<dbReference type="EMBL" id="JAINUG010000509">
    <property type="protein sequence ID" value="KAJ8367079.1"/>
    <property type="molecule type" value="Genomic_DNA"/>
</dbReference>
<evidence type="ECO:0000313" key="1">
    <source>
        <dbReference type="EMBL" id="KAJ8367079.1"/>
    </source>
</evidence>
<dbReference type="Proteomes" id="UP001221898">
    <property type="component" value="Unassembled WGS sequence"/>
</dbReference>